<dbReference type="RefSeq" id="WP_220249883.1">
    <property type="nucleotide sequence ID" value="NZ_JAICCF010000002.1"/>
</dbReference>
<keyword evidence="2" id="KW-1185">Reference proteome</keyword>
<organism evidence="1 2">
    <name type="scientific">Chitinophaga rhizophila</name>
    <dbReference type="NCBI Taxonomy" id="2866212"/>
    <lineage>
        <taxon>Bacteria</taxon>
        <taxon>Pseudomonadati</taxon>
        <taxon>Bacteroidota</taxon>
        <taxon>Chitinophagia</taxon>
        <taxon>Chitinophagales</taxon>
        <taxon>Chitinophagaceae</taxon>
        <taxon>Chitinophaga</taxon>
    </lineage>
</organism>
<name>A0ABS7GB73_9BACT</name>
<reference evidence="1 2" key="1">
    <citation type="submission" date="2021-08" db="EMBL/GenBank/DDBJ databases">
        <title>The genome sequence of Chitinophaga sp. B61.</title>
        <authorList>
            <person name="Zhang X."/>
        </authorList>
    </citation>
    <scope>NUCLEOTIDE SEQUENCE [LARGE SCALE GENOMIC DNA]</scope>
    <source>
        <strain evidence="1 2">B61</strain>
    </source>
</reference>
<evidence type="ECO:0000313" key="2">
    <source>
        <dbReference type="Proteomes" id="UP000812961"/>
    </source>
</evidence>
<proteinExistence type="predicted"/>
<gene>
    <name evidence="1" type="ORF">K1Y79_10020</name>
</gene>
<comment type="caution">
    <text evidence="1">The sequence shown here is derived from an EMBL/GenBank/DDBJ whole genome shotgun (WGS) entry which is preliminary data.</text>
</comment>
<evidence type="ECO:0000313" key="1">
    <source>
        <dbReference type="EMBL" id="MBW8684666.1"/>
    </source>
</evidence>
<dbReference type="EMBL" id="JAICCF010000002">
    <property type="protein sequence ID" value="MBW8684666.1"/>
    <property type="molecule type" value="Genomic_DNA"/>
</dbReference>
<protein>
    <recommendedName>
        <fullName evidence="3">IrrE N-terminal-like domain-containing protein</fullName>
    </recommendedName>
</protein>
<accession>A0ABS7GB73</accession>
<sequence length="169" mass="18441">MPYTADIITTMVQFIESIGIPVVFETINEPTFVPGILVNKGTLIVDRKQLSYPGDLLHEAGHIAVAIPADRQLMHGDVGAISEKGKADGEEMMAIAWSYAACVYLGIDPAVVFHSAGYKGAADWYIEQYTSGTMLYVPVLQWAGFCYDAAAAANNGVQPFPHMIRWMRA</sequence>
<evidence type="ECO:0008006" key="3">
    <source>
        <dbReference type="Google" id="ProtNLM"/>
    </source>
</evidence>
<dbReference type="Proteomes" id="UP000812961">
    <property type="component" value="Unassembled WGS sequence"/>
</dbReference>